<feature type="transmembrane region" description="Helical" evidence="7">
    <location>
        <begin position="162"/>
        <end position="181"/>
    </location>
</feature>
<dbReference type="PIRSF" id="PIRSF006060">
    <property type="entry name" value="AA_transporter"/>
    <property type="match status" value="1"/>
</dbReference>
<feature type="transmembrane region" description="Helical" evidence="7">
    <location>
        <begin position="387"/>
        <end position="404"/>
    </location>
</feature>
<evidence type="ECO:0000259" key="8">
    <source>
        <dbReference type="Pfam" id="PF00324"/>
    </source>
</evidence>
<evidence type="ECO:0000256" key="2">
    <source>
        <dbReference type="ARBA" id="ARBA00022448"/>
    </source>
</evidence>
<feature type="transmembrane region" description="Helical" evidence="7">
    <location>
        <begin position="461"/>
        <end position="484"/>
    </location>
</feature>
<dbReference type="Pfam" id="PF00324">
    <property type="entry name" value="AA_permease"/>
    <property type="match status" value="1"/>
</dbReference>
<protein>
    <submittedName>
        <fullName evidence="9">Amino acid permease/ SLC12A domain-containing protein</fullName>
    </submittedName>
</protein>
<evidence type="ECO:0000256" key="4">
    <source>
        <dbReference type="ARBA" id="ARBA00022970"/>
    </source>
</evidence>
<dbReference type="InterPro" id="IPR004841">
    <property type="entry name" value="AA-permease/SLC12A_dom"/>
</dbReference>
<feature type="transmembrane region" description="Helical" evidence="7">
    <location>
        <begin position="84"/>
        <end position="103"/>
    </location>
</feature>
<evidence type="ECO:0000256" key="7">
    <source>
        <dbReference type="SAM" id="Phobius"/>
    </source>
</evidence>
<proteinExistence type="predicted"/>
<feature type="transmembrane region" description="Helical" evidence="7">
    <location>
        <begin position="330"/>
        <end position="355"/>
    </location>
</feature>
<dbReference type="Proteomes" id="UP000887229">
    <property type="component" value="Unassembled WGS sequence"/>
</dbReference>
<dbReference type="RefSeq" id="XP_046121117.1">
    <property type="nucleotide sequence ID" value="XM_046259884.1"/>
</dbReference>
<feature type="transmembrane region" description="Helical" evidence="7">
    <location>
        <begin position="134"/>
        <end position="155"/>
    </location>
</feature>
<dbReference type="PANTHER" id="PTHR43341">
    <property type="entry name" value="AMINO ACID PERMEASE"/>
    <property type="match status" value="1"/>
</dbReference>
<dbReference type="Gene3D" id="1.20.1740.10">
    <property type="entry name" value="Amino acid/polyamine transporter I"/>
    <property type="match status" value="1"/>
</dbReference>
<evidence type="ECO:0000256" key="3">
    <source>
        <dbReference type="ARBA" id="ARBA00022692"/>
    </source>
</evidence>
<sequence>MPDLNEKVASLFGSKTTPAEAPAVPVAKNEAAPNPDDVEALSSHTGLERTLTSRHLQFIAIGGTVGTGLFLGTGGALGSAGPAALLIAFAFVGAVVYSVMISLSEMATYVPVAGAFTTYATRFVDPSLGLAMGWVYWLSWSLTFALELNAAGLIIQYWNKSLSVAIFIAIFWAIFTVINFLPAKIFAEIEMYLASIKVITIVGFVILSICINAGVGDQGYLGFKYWHSPGAFKPDDIIVDSKPALGKFVSFWSVLVTAGFSFQGTELVGIAAGETLDPRKTIPSAIRWTFWGIFCLFISTVFFLGINIPFNEPQLMSNAQDASASPLVIVVRLAGIPVLPDIINAVLLTAVLSAANSNVYSSSRILVSLADGGHAPKFFKRTNKWGIPYYAVGVCSAVGLLAFMNLGAGGAVVFDWFLAIVTVAGLICWALTNIAHLRFMEALKYKGISRDDLPYKAPFQPYFSWFGLFFSSLIALTSGFKVFIKWETSAFFTNYISIIIFVVLYGGAKLWTRSKVVPLEEVDLSHNEK</sequence>
<feature type="domain" description="Amino acid permease/ SLC12A" evidence="8">
    <location>
        <begin position="55"/>
        <end position="515"/>
    </location>
</feature>
<dbReference type="AlphaFoldDB" id="A0A9P7ZT72"/>
<comment type="subcellular location">
    <subcellularLocation>
        <location evidence="1">Membrane</location>
        <topology evidence="1">Multi-pass membrane protein</topology>
    </subcellularLocation>
</comment>
<evidence type="ECO:0000256" key="1">
    <source>
        <dbReference type="ARBA" id="ARBA00004141"/>
    </source>
</evidence>
<name>A0A9P7ZT72_9HYPO</name>
<evidence type="ECO:0000313" key="10">
    <source>
        <dbReference type="Proteomes" id="UP000887229"/>
    </source>
</evidence>
<dbReference type="OrthoDB" id="3900342at2759"/>
<comment type="caution">
    <text evidence="9">The sequence shown here is derived from an EMBL/GenBank/DDBJ whole genome shotgun (WGS) entry which is preliminary data.</text>
</comment>
<feature type="transmembrane region" description="Helical" evidence="7">
    <location>
        <begin position="56"/>
        <end position="77"/>
    </location>
</feature>
<keyword evidence="3 7" id="KW-0812">Transmembrane</keyword>
<feature type="transmembrane region" description="Helical" evidence="7">
    <location>
        <begin position="193"/>
        <end position="215"/>
    </location>
</feature>
<keyword evidence="10" id="KW-1185">Reference proteome</keyword>
<feature type="transmembrane region" description="Helical" evidence="7">
    <location>
        <begin position="416"/>
        <end position="440"/>
    </location>
</feature>
<reference evidence="9" key="1">
    <citation type="journal article" date="2021" name="IMA Fungus">
        <title>Genomic characterization of three marine fungi, including Emericellopsis atlantica sp. nov. with signatures of a generalist lifestyle and marine biomass degradation.</title>
        <authorList>
            <person name="Hagestad O.C."/>
            <person name="Hou L."/>
            <person name="Andersen J.H."/>
            <person name="Hansen E.H."/>
            <person name="Altermark B."/>
            <person name="Li C."/>
            <person name="Kuhnert E."/>
            <person name="Cox R.J."/>
            <person name="Crous P.W."/>
            <person name="Spatafora J.W."/>
            <person name="Lail K."/>
            <person name="Amirebrahimi M."/>
            <person name="Lipzen A."/>
            <person name="Pangilinan J."/>
            <person name="Andreopoulos W."/>
            <person name="Hayes R.D."/>
            <person name="Ng V."/>
            <person name="Grigoriev I.V."/>
            <person name="Jackson S.A."/>
            <person name="Sutton T.D.S."/>
            <person name="Dobson A.D.W."/>
            <person name="Rama T."/>
        </authorList>
    </citation>
    <scope>NUCLEOTIDE SEQUENCE</scope>
    <source>
        <strain evidence="9">TS7</strain>
    </source>
</reference>
<feature type="transmembrane region" description="Helical" evidence="7">
    <location>
        <begin position="288"/>
        <end position="310"/>
    </location>
</feature>
<dbReference type="GO" id="GO:0015171">
    <property type="term" value="F:amino acid transmembrane transporter activity"/>
    <property type="evidence" value="ECO:0007669"/>
    <property type="project" value="TreeGrafter"/>
</dbReference>
<dbReference type="PANTHER" id="PTHR43341:SF4">
    <property type="entry name" value="ARGININE PERMEASE CAN1-RELATED"/>
    <property type="match status" value="1"/>
</dbReference>
<gene>
    <name evidence="9" type="ORF">F5Z01DRAFT_457157</name>
</gene>
<dbReference type="InterPro" id="IPR050524">
    <property type="entry name" value="APC_YAT"/>
</dbReference>
<keyword evidence="2" id="KW-0813">Transport</keyword>
<dbReference type="GeneID" id="70290787"/>
<evidence type="ECO:0000256" key="6">
    <source>
        <dbReference type="ARBA" id="ARBA00023136"/>
    </source>
</evidence>
<evidence type="ECO:0000256" key="5">
    <source>
        <dbReference type="ARBA" id="ARBA00022989"/>
    </source>
</evidence>
<dbReference type="EMBL" id="MU251246">
    <property type="protein sequence ID" value="KAG9257193.1"/>
    <property type="molecule type" value="Genomic_DNA"/>
</dbReference>
<keyword evidence="5 7" id="KW-1133">Transmembrane helix</keyword>
<evidence type="ECO:0000313" key="9">
    <source>
        <dbReference type="EMBL" id="KAG9257193.1"/>
    </source>
</evidence>
<accession>A0A9P7ZT72</accession>
<dbReference type="FunFam" id="1.20.1740.10:FF:000006">
    <property type="entry name" value="General amino acid permease"/>
    <property type="match status" value="1"/>
</dbReference>
<keyword evidence="6 7" id="KW-0472">Membrane</keyword>
<keyword evidence="4" id="KW-0029">Amino-acid transport</keyword>
<feature type="transmembrane region" description="Helical" evidence="7">
    <location>
        <begin position="490"/>
        <end position="508"/>
    </location>
</feature>
<organism evidence="9 10">
    <name type="scientific">Emericellopsis atlantica</name>
    <dbReference type="NCBI Taxonomy" id="2614577"/>
    <lineage>
        <taxon>Eukaryota</taxon>
        <taxon>Fungi</taxon>
        <taxon>Dikarya</taxon>
        <taxon>Ascomycota</taxon>
        <taxon>Pezizomycotina</taxon>
        <taxon>Sordariomycetes</taxon>
        <taxon>Hypocreomycetidae</taxon>
        <taxon>Hypocreales</taxon>
        <taxon>Bionectriaceae</taxon>
        <taxon>Emericellopsis</taxon>
    </lineage>
</organism>
<dbReference type="GO" id="GO:0016020">
    <property type="term" value="C:membrane"/>
    <property type="evidence" value="ECO:0007669"/>
    <property type="project" value="UniProtKB-SubCell"/>
</dbReference>